<dbReference type="RefSeq" id="XP_024330140.1">
    <property type="nucleotide sequence ID" value="XM_024476363.1"/>
</dbReference>
<sequence length="293" mass="34205">MQNTRKKILKKIKGTKKPIFDEEIIPEDPFDIFYKNSPLSLEDVTLSELDSSFIDEADTTKIISKPSQKDGESYNHITSPLNKPTQKISEDDFLSVLSKPKSVNSHKSFITPKIINQLILYTSDDIVQEAVPMYKFPYMPDLRFEKSNIFKSIYTLFISSLLNIFKSKKDFIMKYKSDILIYKNKELKVSKGLIKLLNSNDIKYEENDFLILKNIDIDLMIDLILNEPLSSTYVIPFIISRHKFINGMYYEVNLKKDKIAVKKNNQVLYKYILDGPFLNQDFIHFLSYDNDTN</sequence>
<evidence type="ECO:0000313" key="1">
    <source>
        <dbReference type="EMBL" id="KKO74398.1"/>
    </source>
</evidence>
<dbReference type="Pfam" id="PF17016">
    <property type="entry name" value="DUF5095"/>
    <property type="match status" value="1"/>
</dbReference>
<comment type="caution">
    <text evidence="1">The sequence shown here is derived from an EMBL/GenBank/DDBJ whole genome shotgun (WGS) entry which is preliminary data.</text>
</comment>
<evidence type="ECO:0000313" key="2">
    <source>
        <dbReference type="Proteomes" id="UP000034350"/>
    </source>
</evidence>
<dbReference type="InterPro" id="IPR031515">
    <property type="entry name" value="DUF5095"/>
</dbReference>
<keyword evidence="2" id="KW-1185">Reference proteome</keyword>
<protein>
    <submittedName>
        <fullName evidence="1">Uncharacterized protein</fullName>
    </submittedName>
</protein>
<name>A0A0F9WN16_9MICR</name>
<dbReference type="GeneID" id="36321316"/>
<dbReference type="VEuPathDB" id="MicrosporidiaDB:G9O61_00g012870"/>
<accession>A0A0F9WN16</accession>
<dbReference type="OrthoDB" id="2190512at2759"/>
<dbReference type="VEuPathDB" id="MicrosporidiaDB:AAJ76_7500015018"/>
<gene>
    <name evidence="1" type="ORF">AAJ76_7500015018</name>
</gene>
<dbReference type="EMBL" id="JPQZ01000076">
    <property type="protein sequence ID" value="KKO74398.1"/>
    <property type="molecule type" value="Genomic_DNA"/>
</dbReference>
<reference evidence="1 2" key="1">
    <citation type="journal article" date="2015" name="Environ. Microbiol.">
        <title>Genome analyses suggest the presence of polyploidy and recent human-driven expansions in eight global populations of the honeybee pathogen Nosema ceranae.</title>
        <authorList>
            <person name="Pelin A."/>
            <person name="Selman M."/>
            <person name="Aris-Brosou S."/>
            <person name="Farinelli L."/>
            <person name="Corradi N."/>
        </authorList>
    </citation>
    <scope>NUCLEOTIDE SEQUENCE [LARGE SCALE GENOMIC DNA]</scope>
    <source>
        <strain evidence="1 2">PA08 1199</strain>
    </source>
</reference>
<dbReference type="AlphaFoldDB" id="A0A0F9WN16"/>
<organism evidence="1 2">
    <name type="scientific">Vairimorpha ceranae</name>
    <dbReference type="NCBI Taxonomy" id="40302"/>
    <lineage>
        <taxon>Eukaryota</taxon>
        <taxon>Fungi</taxon>
        <taxon>Fungi incertae sedis</taxon>
        <taxon>Microsporidia</taxon>
        <taxon>Nosematidae</taxon>
        <taxon>Vairimorpha</taxon>
    </lineage>
</organism>
<dbReference type="Proteomes" id="UP000034350">
    <property type="component" value="Unassembled WGS sequence"/>
</dbReference>
<proteinExistence type="predicted"/>
<dbReference type="VEuPathDB" id="MicrosporidiaDB:NCER_100764"/>